<evidence type="ECO:0000256" key="4">
    <source>
        <dbReference type="ARBA" id="ARBA00023136"/>
    </source>
</evidence>
<dbReference type="GO" id="GO:0055075">
    <property type="term" value="P:potassium ion homeostasis"/>
    <property type="evidence" value="ECO:0007669"/>
    <property type="project" value="TreeGrafter"/>
</dbReference>
<feature type="transmembrane region" description="Helical" evidence="6">
    <location>
        <begin position="455"/>
        <end position="474"/>
    </location>
</feature>
<dbReference type="EnsemblMetazoa" id="OVOC10551.1">
    <property type="protein sequence ID" value="OVOC10551.1"/>
    <property type="gene ID" value="WBGene00247360"/>
</dbReference>
<keyword evidence="3 6" id="KW-1133">Transmembrane helix</keyword>
<evidence type="ECO:0000256" key="2">
    <source>
        <dbReference type="ARBA" id="ARBA00022692"/>
    </source>
</evidence>
<feature type="domain" description="SLC12A transporter C-terminal" evidence="8">
    <location>
        <begin position="819"/>
        <end position="1048"/>
    </location>
</feature>
<keyword evidence="4 6" id="KW-0472">Membrane</keyword>
<dbReference type="InterPro" id="IPR004841">
    <property type="entry name" value="AA-permease/SLC12A_dom"/>
</dbReference>
<accession>A0A8R1XKZ5</accession>
<feature type="transmembrane region" description="Helical" evidence="6">
    <location>
        <begin position="524"/>
        <end position="546"/>
    </location>
</feature>
<protein>
    <recommendedName>
        <fullName evidence="11">Amino acid permease/ SLC12A domain-containing protein</fullName>
    </recommendedName>
</protein>
<dbReference type="GO" id="GO:1990573">
    <property type="term" value="P:potassium ion import across plasma membrane"/>
    <property type="evidence" value="ECO:0007669"/>
    <property type="project" value="TreeGrafter"/>
</dbReference>
<evidence type="ECO:0000256" key="6">
    <source>
        <dbReference type="SAM" id="Phobius"/>
    </source>
</evidence>
<dbReference type="InterPro" id="IPR004842">
    <property type="entry name" value="SLC12A_fam"/>
</dbReference>
<keyword evidence="10" id="KW-1185">Reference proteome</keyword>
<dbReference type="PANTHER" id="PTHR11827:SF55">
    <property type="entry name" value="POTASSIUM_CHLORIDE COTRANSPORTER 3"/>
    <property type="match status" value="1"/>
</dbReference>
<proteinExistence type="predicted"/>
<dbReference type="OMA" id="IWWIVQD"/>
<feature type="transmembrane region" description="Helical" evidence="6">
    <location>
        <begin position="558"/>
        <end position="577"/>
    </location>
</feature>
<dbReference type="InterPro" id="IPR018491">
    <property type="entry name" value="SLC12_C"/>
</dbReference>
<dbReference type="AlphaFoldDB" id="A0A8R1XKZ5"/>
<dbReference type="Gene3D" id="1.20.1740.10">
    <property type="entry name" value="Amino acid/polyamine transporter I"/>
    <property type="match status" value="1"/>
</dbReference>
<feature type="domain" description="Amino acid permease/ SLC12A" evidence="7">
    <location>
        <begin position="60"/>
        <end position="262"/>
    </location>
</feature>
<evidence type="ECO:0000313" key="10">
    <source>
        <dbReference type="Proteomes" id="UP000024404"/>
    </source>
</evidence>
<feature type="domain" description="Amino acid permease/ SLC12A" evidence="7">
    <location>
        <begin position="393"/>
        <end position="670"/>
    </location>
</feature>
<dbReference type="GO" id="GO:0055064">
    <property type="term" value="P:chloride ion homeostasis"/>
    <property type="evidence" value="ECO:0007669"/>
    <property type="project" value="TreeGrafter"/>
</dbReference>
<evidence type="ECO:0000256" key="1">
    <source>
        <dbReference type="ARBA" id="ARBA00004141"/>
    </source>
</evidence>
<feature type="transmembrane region" description="Helical" evidence="6">
    <location>
        <begin position="425"/>
        <end position="443"/>
    </location>
</feature>
<dbReference type="PANTHER" id="PTHR11827">
    <property type="entry name" value="SOLUTE CARRIER FAMILY 12, CATION COTRANSPORTERS"/>
    <property type="match status" value="1"/>
</dbReference>
<feature type="region of interest" description="Disordered" evidence="5">
    <location>
        <begin position="1"/>
        <end position="27"/>
    </location>
</feature>
<name>A0A8R1XKZ5_ONCVO</name>
<dbReference type="GO" id="GO:0005886">
    <property type="term" value="C:plasma membrane"/>
    <property type="evidence" value="ECO:0007669"/>
    <property type="project" value="TreeGrafter"/>
</dbReference>
<dbReference type="GO" id="GO:0006884">
    <property type="term" value="P:cell volume homeostasis"/>
    <property type="evidence" value="ECO:0007669"/>
    <property type="project" value="TreeGrafter"/>
</dbReference>
<evidence type="ECO:0000259" key="8">
    <source>
        <dbReference type="Pfam" id="PF03522"/>
    </source>
</evidence>
<feature type="transmembrane region" description="Helical" evidence="6">
    <location>
        <begin position="91"/>
        <end position="116"/>
    </location>
</feature>
<feature type="compositionally biased region" description="Basic and acidic residues" evidence="5">
    <location>
        <begin position="8"/>
        <end position="20"/>
    </location>
</feature>
<feature type="transmembrane region" description="Helical" evidence="6">
    <location>
        <begin position="191"/>
        <end position="211"/>
    </location>
</feature>
<feature type="transmembrane region" description="Helical" evidence="6">
    <location>
        <begin position="348"/>
        <end position="372"/>
    </location>
</feature>
<feature type="transmembrane region" description="Helical" evidence="6">
    <location>
        <begin position="128"/>
        <end position="144"/>
    </location>
</feature>
<dbReference type="Pfam" id="PF00324">
    <property type="entry name" value="AA_permease"/>
    <property type="match status" value="2"/>
</dbReference>
<reference evidence="10" key="1">
    <citation type="submission" date="2013-10" db="EMBL/GenBank/DDBJ databases">
        <title>Genome sequencing of Onchocerca volvulus.</title>
        <authorList>
            <person name="Cotton J."/>
            <person name="Tsai J."/>
            <person name="Stanley E."/>
            <person name="Tracey A."/>
            <person name="Holroyd N."/>
            <person name="Lustigman S."/>
            <person name="Berriman M."/>
        </authorList>
    </citation>
    <scope>NUCLEOTIDE SEQUENCE</scope>
</reference>
<dbReference type="Pfam" id="PF03522">
    <property type="entry name" value="SLC12"/>
    <property type="match status" value="1"/>
</dbReference>
<sequence length="1049" mass="116696">MVMQIHPSLEEASTKANKDVSEEDEFSGQTNFVNAFTKPKPTERNSNEMKKANLGVMFGVYLPTIQHILGVTMFIRLAWIVGIAGIVDTMILLLLCCLCTLLTSISLSAVATNGIVESGGVYFMISRNLGAEFGTAVGILFYLANTVASSMYIIGGIEVMLLYIFPSLTIGDNDAHSDTGLWEMMSHNYRIYGSILLLLEVIIVAMGVRFVQLLAPVSLLGVIVSILACFAGGIEKAIHQSGQHVCMLNEQLLQSKIFFPHGADLSTLCHRCVKSEDISDDFCNSTTALFCTHFTASTLTCTNAFPGINAQTFVDNTKRMYMEAGESYPDVAADDTGLEVSQDFRTSFFILLAIYFPAVTGIMTGTNMSVFWDERYENGNLICSELEYIMALDSETFVSILMSDLKDPQKSIPCGTIAATLTTTAIYYALALLFGASITGPVLRDKYGRSLDSSMIVALLSWPSPWIVIIGSFLSTFGAALQCLCKGTFDTIIGAPRLLQSIAKDDVIPALAPFSKVTGTNEPFLGQLCITNLLVTAFIAEFAILLGAVDRIAEILDFFFLMCYAFVNLICALHSLLKVPNWRPRFRYYHWSLSLTGAALCFFIMFASRWQYAVFSIILTFAIYKYVEWKGAKKEWGDGIRGLALSTAQYSLLKVEDKDPHPKNWRPQLLVLVYDIWSKDVIDRRYVNLINLAGQLKAGRGLAIVVALIKGSICSRDDQQKAEEVKERMQQDMLRVQLRGFSKTLLFDENQMDGCFTTLFQSVGIGGLKPNTVLMNWPEKEEENAIFAVELIGAVANDHCIMLAKGITIFPSSSSGRLTGHIDIWWISHDGDLLMLTAFLLKQHKVWRGCKLRIFAIAEMPEKNVELKAMLQKYIYMLRIDATVLIVDANMNQKDASETSNEQARSAAALMVKFMPFEKIILKSTVLNKLNANLDAASENNGIQIETTFTRNGSLLFSKYRLSLYSQEENDFHDDESWEVTLETVKRFNDIIVENSNDSQLVLLSLPHPPISKEKILSHYMSYIDVLTLNLKRILFIGGSGKEVVTINS</sequence>
<dbReference type="GO" id="GO:0007268">
    <property type="term" value="P:chemical synaptic transmission"/>
    <property type="evidence" value="ECO:0007669"/>
    <property type="project" value="TreeGrafter"/>
</dbReference>
<dbReference type="GO" id="GO:0015379">
    <property type="term" value="F:potassium:chloride symporter activity"/>
    <property type="evidence" value="ECO:0007669"/>
    <property type="project" value="TreeGrafter"/>
</dbReference>
<evidence type="ECO:0000313" key="9">
    <source>
        <dbReference type="EnsemblMetazoa" id="OVOC10551.1"/>
    </source>
</evidence>
<feature type="transmembrane region" description="Helical" evidence="6">
    <location>
        <begin position="597"/>
        <end position="624"/>
    </location>
</feature>
<comment type="subcellular location">
    <subcellularLocation>
        <location evidence="1">Membrane</location>
        <topology evidence="1">Multi-pass membrane protein</topology>
    </subcellularLocation>
</comment>
<reference evidence="9" key="2">
    <citation type="submission" date="2022-06" db="UniProtKB">
        <authorList>
            <consortium name="EnsemblMetazoa"/>
        </authorList>
    </citation>
    <scope>IDENTIFICATION</scope>
</reference>
<keyword evidence="2 6" id="KW-0812">Transmembrane</keyword>
<organism evidence="9 10">
    <name type="scientific">Onchocerca volvulus</name>
    <dbReference type="NCBI Taxonomy" id="6282"/>
    <lineage>
        <taxon>Eukaryota</taxon>
        <taxon>Metazoa</taxon>
        <taxon>Ecdysozoa</taxon>
        <taxon>Nematoda</taxon>
        <taxon>Chromadorea</taxon>
        <taxon>Rhabditida</taxon>
        <taxon>Spirurina</taxon>
        <taxon>Spiruromorpha</taxon>
        <taxon>Filarioidea</taxon>
        <taxon>Onchocercidae</taxon>
        <taxon>Onchocerca</taxon>
    </lineage>
</organism>
<dbReference type="EMBL" id="CMVM020000344">
    <property type="status" value="NOT_ANNOTATED_CDS"/>
    <property type="molecule type" value="Genomic_DNA"/>
</dbReference>
<feature type="transmembrane region" description="Helical" evidence="6">
    <location>
        <begin position="217"/>
        <end position="234"/>
    </location>
</feature>
<evidence type="ECO:0008006" key="11">
    <source>
        <dbReference type="Google" id="ProtNLM"/>
    </source>
</evidence>
<feature type="transmembrane region" description="Helical" evidence="6">
    <location>
        <begin position="54"/>
        <end position="79"/>
    </location>
</feature>
<dbReference type="GO" id="GO:0045202">
    <property type="term" value="C:synapse"/>
    <property type="evidence" value="ECO:0007669"/>
    <property type="project" value="GOC"/>
</dbReference>
<evidence type="ECO:0000256" key="5">
    <source>
        <dbReference type="SAM" id="MobiDB-lite"/>
    </source>
</evidence>
<evidence type="ECO:0000259" key="7">
    <source>
        <dbReference type="Pfam" id="PF00324"/>
    </source>
</evidence>
<evidence type="ECO:0000256" key="3">
    <source>
        <dbReference type="ARBA" id="ARBA00022989"/>
    </source>
</evidence>
<dbReference type="Proteomes" id="UP000024404">
    <property type="component" value="Unassembled WGS sequence"/>
</dbReference>